<keyword evidence="3" id="KW-1185">Reference proteome</keyword>
<proteinExistence type="predicted"/>
<accession>A0A2V4N632</accession>
<dbReference type="Proteomes" id="UP000248039">
    <property type="component" value="Unassembled WGS sequence"/>
</dbReference>
<gene>
    <name evidence="2" type="ORF">C7C46_29230</name>
</gene>
<evidence type="ECO:0000313" key="3">
    <source>
        <dbReference type="Proteomes" id="UP000248039"/>
    </source>
</evidence>
<evidence type="ECO:0008006" key="4">
    <source>
        <dbReference type="Google" id="ProtNLM"/>
    </source>
</evidence>
<evidence type="ECO:0000313" key="2">
    <source>
        <dbReference type="EMBL" id="PYC68369.1"/>
    </source>
</evidence>
<reference evidence="2 3" key="1">
    <citation type="submission" date="2018-03" db="EMBL/GenBank/DDBJ databases">
        <title>Bioinformatic expansion and discovery of thiopeptide antibiotics.</title>
        <authorList>
            <person name="Schwalen C.J."/>
            <person name="Hudson G.A."/>
            <person name="Mitchell D.A."/>
        </authorList>
    </citation>
    <scope>NUCLEOTIDE SEQUENCE [LARGE SCALE GENOMIC DNA]</scope>
    <source>
        <strain evidence="2 3">ATCC 21389</strain>
    </source>
</reference>
<feature type="region of interest" description="Disordered" evidence="1">
    <location>
        <begin position="211"/>
        <end position="296"/>
    </location>
</feature>
<protein>
    <recommendedName>
        <fullName evidence="4">DUF2637 domain-containing protein</fullName>
    </recommendedName>
</protein>
<evidence type="ECO:0000256" key="1">
    <source>
        <dbReference type="SAM" id="MobiDB-lite"/>
    </source>
</evidence>
<name>A0A2V4N632_9ACTN</name>
<organism evidence="2 3">
    <name type="scientific">Streptomyces tateyamensis</name>
    <dbReference type="NCBI Taxonomy" id="565073"/>
    <lineage>
        <taxon>Bacteria</taxon>
        <taxon>Bacillati</taxon>
        <taxon>Actinomycetota</taxon>
        <taxon>Actinomycetes</taxon>
        <taxon>Kitasatosporales</taxon>
        <taxon>Streptomycetaceae</taxon>
        <taxon>Streptomyces</taxon>
    </lineage>
</organism>
<comment type="caution">
    <text evidence="2">The sequence shown here is derived from an EMBL/GenBank/DDBJ whole genome shotgun (WGS) entry which is preliminary data.</text>
</comment>
<dbReference type="AlphaFoldDB" id="A0A2V4N632"/>
<dbReference type="EMBL" id="PYBW01000139">
    <property type="protein sequence ID" value="PYC68369.1"/>
    <property type="molecule type" value="Genomic_DNA"/>
</dbReference>
<feature type="compositionally biased region" description="Polar residues" evidence="1">
    <location>
        <begin position="212"/>
        <end position="223"/>
    </location>
</feature>
<sequence>MITLGTWTLIGAVCTFSAMTGAQFIGAHSPWRWSGWVLAAGVDTAFVMALQADATLARFGCSGGLWPTTFRWTTGACSVFVNIGDAALQRDLVGIAVHLIAPALLLVLGEAGPAWRRQLVTLERTTSTAKASDPRTPCTPAAHQAPGLIDLAGQTHSQTAARGTEVTAPVGQVSAADFASSPAAVIQGAQPANTLRTLDPFAVPARAISCSDGVQGSSATASARQPGDEAAGDGDIISTEPPADADEARTRIVDGLRSGLSQRETARRAHRSPTYVRKVWTTVEEASRTPHAPTNP</sequence>